<keyword evidence="1" id="KW-0436">Ligase</keyword>
<organism evidence="1 2">
    <name type="scientific">Sulfuriferula multivorans</name>
    <dbReference type="NCBI Taxonomy" id="1559896"/>
    <lineage>
        <taxon>Bacteria</taxon>
        <taxon>Pseudomonadati</taxon>
        <taxon>Pseudomonadota</taxon>
        <taxon>Betaproteobacteria</taxon>
        <taxon>Nitrosomonadales</taxon>
        <taxon>Sulfuricellaceae</taxon>
        <taxon>Sulfuriferula</taxon>
    </lineage>
</organism>
<dbReference type="EMBL" id="JAAFGW010000044">
    <property type="protein sequence ID" value="NDP47635.1"/>
    <property type="molecule type" value="Genomic_DNA"/>
</dbReference>
<evidence type="ECO:0000313" key="1">
    <source>
        <dbReference type="EMBL" id="NDP47635.1"/>
    </source>
</evidence>
<dbReference type="GO" id="GO:0016874">
    <property type="term" value="F:ligase activity"/>
    <property type="evidence" value="ECO:0007669"/>
    <property type="project" value="UniProtKB-KW"/>
</dbReference>
<comment type="caution">
    <text evidence="1">The sequence shown here is derived from an EMBL/GenBank/DDBJ whole genome shotgun (WGS) entry which is preliminary data.</text>
</comment>
<evidence type="ECO:0000313" key="2">
    <source>
        <dbReference type="Proteomes" id="UP000483432"/>
    </source>
</evidence>
<gene>
    <name evidence="1" type="ORF">GZ085_04435</name>
</gene>
<dbReference type="Proteomes" id="UP000483432">
    <property type="component" value="Unassembled WGS sequence"/>
</dbReference>
<feature type="non-terminal residue" evidence="1">
    <location>
        <position position="1"/>
    </location>
</feature>
<accession>A0A7C9K8N1</accession>
<reference evidence="1 2" key="1">
    <citation type="submission" date="2019-09" db="EMBL/GenBank/DDBJ databases">
        <title>H2 Metabolism Revealed by Metagenomic Analysis in Subglacial Sediment of East Antarctica.</title>
        <authorList>
            <person name="Yang Z."/>
            <person name="Zhang Y."/>
            <person name="Lv Y."/>
            <person name="Yan W."/>
            <person name="Xiao X."/>
            <person name="Sun B."/>
            <person name="Ma H."/>
        </authorList>
    </citation>
    <scope>NUCLEOTIDE SEQUENCE [LARGE SCALE GENOMIC DNA]</scope>
    <source>
        <strain evidence="1">Bin2_2</strain>
    </source>
</reference>
<protein>
    <submittedName>
        <fullName evidence="1">Phenylacetate--CoA ligase family protein</fullName>
    </submittedName>
</protein>
<sequence>PDTRWNDAARLAVTQGLQARLGAGLHVELKLQDVIVPEASGKYRYVVSHVPLQLGLAQATAG</sequence>
<dbReference type="AlphaFoldDB" id="A0A7C9K8N1"/>
<proteinExistence type="predicted"/>
<name>A0A7C9K8N1_9PROT</name>